<accession>A0A1I7ZR25</accession>
<dbReference type="WBParaSite" id="L893_g28965.t1">
    <property type="protein sequence ID" value="L893_g28965.t1"/>
    <property type="gene ID" value="L893_g28965"/>
</dbReference>
<dbReference type="AlphaFoldDB" id="A0A1I7ZR25"/>
<protein>
    <submittedName>
        <fullName evidence="3">Coiled-coil domain-containing protein</fullName>
    </submittedName>
</protein>
<proteinExistence type="predicted"/>
<dbReference type="Proteomes" id="UP000095287">
    <property type="component" value="Unplaced"/>
</dbReference>
<evidence type="ECO:0000256" key="1">
    <source>
        <dbReference type="SAM" id="Coils"/>
    </source>
</evidence>
<keyword evidence="1" id="KW-0175">Coiled coil</keyword>
<reference evidence="3" key="1">
    <citation type="submission" date="2016-11" db="UniProtKB">
        <authorList>
            <consortium name="WormBaseParasite"/>
        </authorList>
    </citation>
    <scope>IDENTIFICATION</scope>
</reference>
<sequence>MDSVCCSFIESVLQRVTLRPLRRLQNLLKGAWSELASHHSLRRVKALTILLGDDDDWCLVLTGPSLMYRLDNAPFIVQHLRFTRIRQVNVLSIPTGADFSTTKVDVKLAKKLNKFMKPFVPAVEQVYVSIDRRTNVLILDQMDFLLQLRPNEIYIADPYERKSFELLAYFSNTCRWRYKDEKKFLVLQTRFNEYTFWFYQCYPAESFQAERIRRLKEIIKSTTDLHSPQVRNKMTKEEKRDLLAEEIKELKKKTKKLKALVLSYEERLKTHEETMKSLRQEVAELKKTLANSKDVFDKFKEGTDKLYDSVE</sequence>
<feature type="coiled-coil region" evidence="1">
    <location>
        <begin position="233"/>
        <end position="295"/>
    </location>
</feature>
<name>A0A1I7ZR25_9BILA</name>
<evidence type="ECO:0000313" key="2">
    <source>
        <dbReference type="Proteomes" id="UP000095287"/>
    </source>
</evidence>
<evidence type="ECO:0000313" key="3">
    <source>
        <dbReference type="WBParaSite" id="L893_g28965.t1"/>
    </source>
</evidence>
<organism evidence="2 3">
    <name type="scientific">Steinernema glaseri</name>
    <dbReference type="NCBI Taxonomy" id="37863"/>
    <lineage>
        <taxon>Eukaryota</taxon>
        <taxon>Metazoa</taxon>
        <taxon>Ecdysozoa</taxon>
        <taxon>Nematoda</taxon>
        <taxon>Chromadorea</taxon>
        <taxon>Rhabditida</taxon>
        <taxon>Tylenchina</taxon>
        <taxon>Panagrolaimomorpha</taxon>
        <taxon>Strongyloidoidea</taxon>
        <taxon>Steinernematidae</taxon>
        <taxon>Steinernema</taxon>
    </lineage>
</organism>
<keyword evidence="2" id="KW-1185">Reference proteome</keyword>